<name>A0A0S1VVN6_9CHLO</name>
<evidence type="ECO:0000259" key="9">
    <source>
        <dbReference type="PROSITE" id="PS51195"/>
    </source>
</evidence>
<dbReference type="GO" id="GO:0016787">
    <property type="term" value="F:hydrolase activity"/>
    <property type="evidence" value="ECO:0007669"/>
    <property type="project" value="UniProtKB-KW"/>
</dbReference>
<dbReference type="Gene3D" id="3.40.50.300">
    <property type="entry name" value="P-loop containing nucleotide triphosphate hydrolases"/>
    <property type="match status" value="2"/>
</dbReference>
<dbReference type="InterPro" id="IPR044742">
    <property type="entry name" value="DEAD/DEAH_RhlB"/>
</dbReference>
<dbReference type="CDD" id="cd00268">
    <property type="entry name" value="DEADc"/>
    <property type="match status" value="1"/>
</dbReference>
<evidence type="ECO:0000256" key="1">
    <source>
        <dbReference type="ARBA" id="ARBA00022741"/>
    </source>
</evidence>
<evidence type="ECO:0000256" key="6">
    <source>
        <dbReference type="SAM" id="MobiDB-lite"/>
    </source>
</evidence>
<dbReference type="Pfam" id="PF00270">
    <property type="entry name" value="DEAD"/>
    <property type="match status" value="1"/>
</dbReference>
<evidence type="ECO:0000256" key="5">
    <source>
        <dbReference type="PROSITE-ProRule" id="PRU00552"/>
    </source>
</evidence>
<dbReference type="PANTHER" id="PTHR47960">
    <property type="entry name" value="DEAD-BOX ATP-DEPENDENT RNA HELICASE 50"/>
    <property type="match status" value="1"/>
</dbReference>
<evidence type="ECO:0000313" key="10">
    <source>
        <dbReference type="EMBL" id="ALM54999.1"/>
    </source>
</evidence>
<dbReference type="InterPro" id="IPR001650">
    <property type="entry name" value="Helicase_C-like"/>
</dbReference>
<dbReference type="GO" id="GO:0005524">
    <property type="term" value="F:ATP binding"/>
    <property type="evidence" value="ECO:0007669"/>
    <property type="project" value="UniProtKB-KW"/>
</dbReference>
<keyword evidence="3 10" id="KW-0347">Helicase</keyword>
<dbReference type="GO" id="GO:0003724">
    <property type="term" value="F:RNA helicase activity"/>
    <property type="evidence" value="ECO:0007669"/>
    <property type="project" value="UniProtKB-EC"/>
</dbReference>
<evidence type="ECO:0000256" key="3">
    <source>
        <dbReference type="ARBA" id="ARBA00022806"/>
    </source>
</evidence>
<reference evidence="10" key="1">
    <citation type="journal article" date="2015" name="Extremophiles">
        <title>Transcriptome-wide analysis of DEAD-box RNA helicase gene family in an Antarctic psychrophilic alga Chlamydomonas sp. ICE-L.</title>
        <authorList>
            <person name="Liu C."/>
            <person name="Huang X."/>
        </authorList>
    </citation>
    <scope>NUCLEOTIDE SEQUENCE</scope>
</reference>
<dbReference type="InterPro" id="IPR011545">
    <property type="entry name" value="DEAD/DEAH_box_helicase_dom"/>
</dbReference>
<feature type="compositionally biased region" description="Basic and acidic residues" evidence="6">
    <location>
        <begin position="641"/>
        <end position="679"/>
    </location>
</feature>
<dbReference type="InterPro" id="IPR014001">
    <property type="entry name" value="Helicase_ATP-bd"/>
</dbReference>
<evidence type="ECO:0000256" key="2">
    <source>
        <dbReference type="ARBA" id="ARBA00022801"/>
    </source>
</evidence>
<feature type="short sequence motif" description="Q motif" evidence="5">
    <location>
        <begin position="148"/>
        <end position="176"/>
    </location>
</feature>
<feature type="region of interest" description="Disordered" evidence="6">
    <location>
        <begin position="559"/>
        <end position="679"/>
    </location>
</feature>
<dbReference type="EC" id="3.6.4.13" evidence="10"/>
<evidence type="ECO:0000259" key="7">
    <source>
        <dbReference type="PROSITE" id="PS51192"/>
    </source>
</evidence>
<dbReference type="SUPFAM" id="SSF52540">
    <property type="entry name" value="P-loop containing nucleoside triphosphate hydrolases"/>
    <property type="match status" value="1"/>
</dbReference>
<feature type="domain" description="Helicase C-terminal" evidence="8">
    <location>
        <begin position="389"/>
        <end position="568"/>
    </location>
</feature>
<dbReference type="CDD" id="cd18787">
    <property type="entry name" value="SF2_C_DEAD"/>
    <property type="match status" value="1"/>
</dbReference>
<dbReference type="Pfam" id="PF00271">
    <property type="entry name" value="Helicase_C"/>
    <property type="match status" value="2"/>
</dbReference>
<dbReference type="PROSITE" id="PS51192">
    <property type="entry name" value="HELICASE_ATP_BIND_1"/>
    <property type="match status" value="1"/>
</dbReference>
<proteinExistence type="evidence at transcript level"/>
<evidence type="ECO:0000256" key="4">
    <source>
        <dbReference type="ARBA" id="ARBA00022840"/>
    </source>
</evidence>
<keyword evidence="1" id="KW-0547">Nucleotide-binding</keyword>
<keyword evidence="4" id="KW-0067">ATP-binding</keyword>
<evidence type="ECO:0000259" key="8">
    <source>
        <dbReference type="PROSITE" id="PS51194"/>
    </source>
</evidence>
<feature type="non-terminal residue" evidence="10">
    <location>
        <position position="1"/>
    </location>
</feature>
<organism evidence="10">
    <name type="scientific">Chlamydomonas sp. ICE-L</name>
    <dbReference type="NCBI Taxonomy" id="309537"/>
    <lineage>
        <taxon>Eukaryota</taxon>
        <taxon>Viridiplantae</taxon>
        <taxon>Chlorophyta</taxon>
        <taxon>core chlorophytes</taxon>
        <taxon>Chlorophyceae</taxon>
        <taxon>CS clade</taxon>
        <taxon>Chlamydomonadales</taxon>
        <taxon>Chlamydomonadaceae</taxon>
        <taxon>Chlamydomonas</taxon>
    </lineage>
</organism>
<feature type="non-terminal residue" evidence="10">
    <location>
        <position position="679"/>
    </location>
</feature>
<protein>
    <submittedName>
        <fullName evidence="10">DEAD box RNA helicase CiRH37</fullName>
        <ecNumber evidence="10">3.6.4.13</ecNumber>
    </submittedName>
</protein>
<sequence>MQALNCSRPGGGVLVAGTTWAATAPRILPLPSARAYLRQSLRIIGSCASPSHANAATNLRRTGLGPSVFSPARPPMQRCRVQALELEGDSEDLLEGESEDEYDDNDDIYDALVDKHGDVDAEEKYDKQYDKVYEVGEGGLQQEDAVASGFAPLGLSPELVQAMSALDIYEPTEIQAAAIPALLGGGEHILASHTGSGKTLTFLLPVIQMMKQQEELEGFVSRPKRPRALILGPTKELTEQITSVAKHLGHYSKIRACCISASQKMGKQAKMLSGPLDVLVATPTRFLQHVSEGNLYYRDVRWLVVDEADTIFSEGWGTELKKIIGALRNKGGPVDIMLVSATMTKPIRKLLDTSFPNIKQIVTSSLHKAVAGSQHRFVSQVAGSDKLKMLKDVLSAEAKANQKVLVFCNTVDSCRAVEHACMDDSIPVVCYHGDMPIPMRQETMRLFAGNAQEGGDDDDDDEMVPRTSLGRREGFNLPPGRQPIMIATDVAARGLDFPGTVDLVINFDFPFTPVDYIHRTGRTARAGNKGRITSLIGKRDRILANRIEWALKHNEPLDALSSDPRILPPSQRPKPSTSGRGAVSGGRGSGTKRSPGGRGIRGAGPPKRRSSPGSKPGPGPRPMAPSTKGITRNVRGAARVELLDQRLEEKNKEKENSKKRARVDSKRAKPERGAQERGG</sequence>
<dbReference type="SMART" id="SM00487">
    <property type="entry name" value="DEXDc"/>
    <property type="match status" value="1"/>
</dbReference>
<dbReference type="PROSITE" id="PS51195">
    <property type="entry name" value="Q_MOTIF"/>
    <property type="match status" value="1"/>
</dbReference>
<dbReference type="AlphaFoldDB" id="A0A0S1VVN6"/>
<keyword evidence="2 10" id="KW-0378">Hydrolase</keyword>
<feature type="domain" description="Helicase ATP-binding" evidence="7">
    <location>
        <begin position="179"/>
        <end position="361"/>
    </location>
</feature>
<dbReference type="InterPro" id="IPR014014">
    <property type="entry name" value="RNA_helicase_DEAD_Q_motif"/>
</dbReference>
<dbReference type="PROSITE" id="PS51194">
    <property type="entry name" value="HELICASE_CTER"/>
    <property type="match status" value="1"/>
</dbReference>
<feature type="domain" description="DEAD-box RNA helicase Q" evidence="9">
    <location>
        <begin position="148"/>
        <end position="176"/>
    </location>
</feature>
<accession>A0A0S1VVN6</accession>
<dbReference type="EMBL" id="KP718781">
    <property type="protein sequence ID" value="ALM54999.1"/>
    <property type="molecule type" value="mRNA"/>
</dbReference>
<dbReference type="InterPro" id="IPR027417">
    <property type="entry name" value="P-loop_NTPase"/>
</dbReference>
<dbReference type="GO" id="GO:0003676">
    <property type="term" value="F:nucleic acid binding"/>
    <property type="evidence" value="ECO:0007669"/>
    <property type="project" value="InterPro"/>
</dbReference>
<dbReference type="SMART" id="SM00490">
    <property type="entry name" value="HELICc"/>
    <property type="match status" value="1"/>
</dbReference>